<dbReference type="GO" id="GO:0016705">
    <property type="term" value="F:oxidoreductase activity, acting on paired donors, with incorporation or reduction of molecular oxygen"/>
    <property type="evidence" value="ECO:0007669"/>
    <property type="project" value="InterPro"/>
</dbReference>
<dbReference type="AlphaFoldDB" id="V2XGG3"/>
<evidence type="ECO:0000256" key="14">
    <source>
        <dbReference type="RuleBase" id="RU000461"/>
    </source>
</evidence>
<dbReference type="Proteomes" id="UP000017559">
    <property type="component" value="Unassembled WGS sequence"/>
</dbReference>
<dbReference type="HOGENOM" id="CLU_001570_5_11_1"/>
<keyword evidence="5 13" id="KW-0349">Heme</keyword>
<dbReference type="Pfam" id="PF00067">
    <property type="entry name" value="p450"/>
    <property type="match status" value="1"/>
</dbReference>
<feature type="binding site" description="axial binding residue" evidence="13">
    <location>
        <position position="490"/>
    </location>
    <ligand>
        <name>heme</name>
        <dbReference type="ChEBI" id="CHEBI:30413"/>
    </ligand>
    <ligandPart>
        <name>Fe</name>
        <dbReference type="ChEBI" id="CHEBI:18248"/>
    </ligandPart>
</feature>
<evidence type="ECO:0000256" key="1">
    <source>
        <dbReference type="ARBA" id="ARBA00001971"/>
    </source>
</evidence>
<comment type="cofactor">
    <cofactor evidence="1 13">
        <name>heme</name>
        <dbReference type="ChEBI" id="CHEBI:30413"/>
    </cofactor>
</comment>
<evidence type="ECO:0000256" key="7">
    <source>
        <dbReference type="ARBA" id="ARBA00022723"/>
    </source>
</evidence>
<dbReference type="Gene3D" id="1.10.630.10">
    <property type="entry name" value="Cytochrome P450"/>
    <property type="match status" value="1"/>
</dbReference>
<evidence type="ECO:0000256" key="4">
    <source>
        <dbReference type="ARBA" id="ARBA00010617"/>
    </source>
</evidence>
<evidence type="ECO:0000256" key="9">
    <source>
        <dbReference type="ARBA" id="ARBA00023002"/>
    </source>
</evidence>
<dbReference type="KEGG" id="mrr:Moror_9130"/>
<keyword evidence="7 13" id="KW-0479">Metal-binding</keyword>
<dbReference type="GO" id="GO:0020037">
    <property type="term" value="F:heme binding"/>
    <property type="evidence" value="ECO:0007669"/>
    <property type="project" value="InterPro"/>
</dbReference>
<evidence type="ECO:0000256" key="3">
    <source>
        <dbReference type="ARBA" id="ARBA00004721"/>
    </source>
</evidence>
<dbReference type="GO" id="GO:0005506">
    <property type="term" value="F:iron ion binding"/>
    <property type="evidence" value="ECO:0007669"/>
    <property type="project" value="InterPro"/>
</dbReference>
<dbReference type="InterPro" id="IPR001128">
    <property type="entry name" value="Cyt_P450"/>
</dbReference>
<evidence type="ECO:0000256" key="8">
    <source>
        <dbReference type="ARBA" id="ARBA00022989"/>
    </source>
</evidence>
<dbReference type="GO" id="GO:0004497">
    <property type="term" value="F:monooxygenase activity"/>
    <property type="evidence" value="ECO:0007669"/>
    <property type="project" value="UniProtKB-KW"/>
</dbReference>
<comment type="similarity">
    <text evidence="4 14">Belongs to the cytochrome P450 family.</text>
</comment>
<gene>
    <name evidence="15" type="ORF">Moror_9130</name>
</gene>
<dbReference type="InterPro" id="IPR050121">
    <property type="entry name" value="Cytochrome_P450_monoxygenase"/>
</dbReference>
<evidence type="ECO:0000256" key="12">
    <source>
        <dbReference type="ARBA" id="ARBA00023136"/>
    </source>
</evidence>
<reference evidence="15 16" key="1">
    <citation type="journal article" date="2014" name="BMC Genomics">
        <title>Genome and secretome analysis of the hemibiotrophic fungal pathogen, Moniliophthora roreri, which causes frosty pod rot disease of cacao: mechanisms of the biotrophic and necrotrophic phases.</title>
        <authorList>
            <person name="Meinhardt L.W."/>
            <person name="Costa G.G.L."/>
            <person name="Thomazella D.P.T."/>
            <person name="Teixeira P.J.P.L."/>
            <person name="Carazzolle M.F."/>
            <person name="Schuster S.C."/>
            <person name="Carlson J.E."/>
            <person name="Guiltinan M.J."/>
            <person name="Mieczkowski P."/>
            <person name="Farmer A."/>
            <person name="Ramaraj T."/>
            <person name="Crozier J."/>
            <person name="Davis R.E."/>
            <person name="Shao J."/>
            <person name="Melnick R.L."/>
            <person name="Pereira G.A.G."/>
            <person name="Bailey B.A."/>
        </authorList>
    </citation>
    <scope>NUCLEOTIDE SEQUENCE [LARGE SCALE GENOMIC DNA]</scope>
    <source>
        <strain evidence="15 16">MCA 2997</strain>
    </source>
</reference>
<dbReference type="PRINTS" id="PR00463">
    <property type="entry name" value="EP450I"/>
</dbReference>
<proteinExistence type="inferred from homology"/>
<dbReference type="OrthoDB" id="1470350at2759"/>
<name>V2XGG3_MONRO</name>
<keyword evidence="8" id="KW-1133">Transmembrane helix</keyword>
<organism evidence="15 16">
    <name type="scientific">Moniliophthora roreri (strain MCA 2997)</name>
    <name type="common">Cocoa frosty pod rot fungus</name>
    <name type="synonym">Crinipellis roreri</name>
    <dbReference type="NCBI Taxonomy" id="1381753"/>
    <lineage>
        <taxon>Eukaryota</taxon>
        <taxon>Fungi</taxon>
        <taxon>Dikarya</taxon>
        <taxon>Basidiomycota</taxon>
        <taxon>Agaricomycotina</taxon>
        <taxon>Agaricomycetes</taxon>
        <taxon>Agaricomycetidae</taxon>
        <taxon>Agaricales</taxon>
        <taxon>Marasmiineae</taxon>
        <taxon>Marasmiaceae</taxon>
        <taxon>Moniliophthora</taxon>
    </lineage>
</organism>
<dbReference type="CDD" id="cd11069">
    <property type="entry name" value="CYP_FUM15-like"/>
    <property type="match status" value="1"/>
</dbReference>
<dbReference type="STRING" id="1381753.V2XGG3"/>
<protein>
    <submittedName>
        <fullName evidence="15">Cytochrome p 450</fullName>
    </submittedName>
</protein>
<comment type="pathway">
    <text evidence="3">Secondary metabolite biosynthesis; terpenoid biosynthesis.</text>
</comment>
<dbReference type="InterPro" id="IPR002401">
    <property type="entry name" value="Cyt_P450_E_grp-I"/>
</dbReference>
<dbReference type="InterPro" id="IPR036396">
    <property type="entry name" value="Cyt_P450_sf"/>
</dbReference>
<evidence type="ECO:0000313" key="16">
    <source>
        <dbReference type="Proteomes" id="UP000017559"/>
    </source>
</evidence>
<dbReference type="EMBL" id="AWSO01000244">
    <property type="protein sequence ID" value="ESK92817.1"/>
    <property type="molecule type" value="Genomic_DNA"/>
</dbReference>
<evidence type="ECO:0000256" key="5">
    <source>
        <dbReference type="ARBA" id="ARBA00022617"/>
    </source>
</evidence>
<dbReference type="InterPro" id="IPR017972">
    <property type="entry name" value="Cyt_P450_CS"/>
</dbReference>
<keyword evidence="9 14" id="KW-0560">Oxidoreductase</keyword>
<sequence>MNLVLTQTKGLVLLTLACAPLYYILKKITRNSLHNVPGPKSTSWLYGHFSELYGKKGRQPAVQAELAAKYGSTFSMQSLFGMRQLYTFDPKAMHYIFVKDCMSYEEPDAILRLIHVVFGPGILATALGDHHRKQRKILSPAFSVAHMKEQVPIFYEVAHKVQNSLIKQVKDGPKEVDMSSWMSRTALELIGQAGLGYSFDDLEENTRKDPFAHAIKALTPILGRLAGVSFLVFPWASRFGTPGFRRFVCSLFPWWKDLQEAKNYADDLWRMSTDIFRARKKVLEMGDEEAKQYVGRGRDVLSLLLKENMKATNEDRLTEEELIAQMTTLINAATDTTSTGISQTLHLLATRPDVQRKLREEIDEAFQDGDPSYEKLVSLPYLDAIERETLRMYPPFSRIIRVAKHDVVLPLSTPVIGVDGFPINEIAVPKNTEIHCSVTNGNRNPDVWGPDGAEWKPERWLQPLPKSVMDANMPGVYSHLMTFSAGQRSCIGFKFSQLEMKVVLALLVKTFEFSDAGKDIFWELTPITSPSVKGTGRPGMPIIVNLVKRD</sequence>
<evidence type="ECO:0000256" key="11">
    <source>
        <dbReference type="ARBA" id="ARBA00023033"/>
    </source>
</evidence>
<keyword evidence="12" id="KW-0472">Membrane</keyword>
<keyword evidence="6" id="KW-0812">Transmembrane</keyword>
<evidence type="ECO:0000256" key="6">
    <source>
        <dbReference type="ARBA" id="ARBA00022692"/>
    </source>
</evidence>
<dbReference type="PROSITE" id="PS00086">
    <property type="entry name" value="CYTOCHROME_P450"/>
    <property type="match status" value="1"/>
</dbReference>
<evidence type="ECO:0000256" key="10">
    <source>
        <dbReference type="ARBA" id="ARBA00023004"/>
    </source>
</evidence>
<dbReference type="SUPFAM" id="SSF48264">
    <property type="entry name" value="Cytochrome P450"/>
    <property type="match status" value="1"/>
</dbReference>
<comment type="subcellular location">
    <subcellularLocation>
        <location evidence="2">Membrane</location>
    </subcellularLocation>
</comment>
<dbReference type="PANTHER" id="PTHR24305">
    <property type="entry name" value="CYTOCHROME P450"/>
    <property type="match status" value="1"/>
</dbReference>
<dbReference type="GO" id="GO:0016020">
    <property type="term" value="C:membrane"/>
    <property type="evidence" value="ECO:0007669"/>
    <property type="project" value="UniProtKB-SubCell"/>
</dbReference>
<keyword evidence="11 14" id="KW-0503">Monooxygenase</keyword>
<dbReference type="PANTHER" id="PTHR24305:SF166">
    <property type="entry name" value="CYTOCHROME P450 12A4, MITOCHONDRIAL-RELATED"/>
    <property type="match status" value="1"/>
</dbReference>
<evidence type="ECO:0000313" key="15">
    <source>
        <dbReference type="EMBL" id="ESK92817.1"/>
    </source>
</evidence>
<comment type="caution">
    <text evidence="15">The sequence shown here is derived from an EMBL/GenBank/DDBJ whole genome shotgun (WGS) entry which is preliminary data.</text>
</comment>
<keyword evidence="16" id="KW-1185">Reference proteome</keyword>
<evidence type="ECO:0000256" key="2">
    <source>
        <dbReference type="ARBA" id="ARBA00004370"/>
    </source>
</evidence>
<evidence type="ECO:0000256" key="13">
    <source>
        <dbReference type="PIRSR" id="PIRSR602401-1"/>
    </source>
</evidence>
<keyword evidence="10 13" id="KW-0408">Iron</keyword>
<accession>V2XGG3</accession>
<dbReference type="PRINTS" id="PR00385">
    <property type="entry name" value="P450"/>
</dbReference>